<evidence type="ECO:0000313" key="4">
    <source>
        <dbReference type="EMBL" id="EID75473.1"/>
    </source>
</evidence>
<dbReference type="Proteomes" id="UP000005938">
    <property type="component" value="Unassembled WGS sequence"/>
</dbReference>
<protein>
    <submittedName>
        <fullName evidence="4">Membrane-bound lytic murein transglycosylase</fullName>
    </submittedName>
</protein>
<evidence type="ECO:0000259" key="3">
    <source>
        <dbReference type="Pfam" id="PF01464"/>
    </source>
</evidence>
<dbReference type="Gene3D" id="1.10.530.10">
    <property type="match status" value="1"/>
</dbReference>
<dbReference type="AlphaFoldDB" id="I0WGF7"/>
<proteinExistence type="inferred from homology"/>
<keyword evidence="5" id="KW-1185">Reference proteome</keyword>
<comment type="caution">
    <text evidence="4">The sequence shown here is derived from an EMBL/GenBank/DDBJ whole genome shotgun (WGS) entry which is preliminary data.</text>
</comment>
<evidence type="ECO:0000313" key="5">
    <source>
        <dbReference type="Proteomes" id="UP000005938"/>
    </source>
</evidence>
<reference evidence="4 5" key="1">
    <citation type="journal article" date="2012" name="J. Bacteriol.">
        <title>Genome Sequence of the Halotolerant Bacterium Imtechella halotolerans K1T.</title>
        <authorList>
            <person name="Kumar S."/>
            <person name="Vikram S."/>
            <person name="Subramanian S."/>
            <person name="Raghava G.P."/>
            <person name="Pinnaka A.K."/>
        </authorList>
    </citation>
    <scope>NUCLEOTIDE SEQUENCE [LARGE SCALE GENOMIC DNA]</scope>
    <source>
        <strain evidence="4 5">K1</strain>
    </source>
</reference>
<dbReference type="Pfam" id="PF01464">
    <property type="entry name" value="SLT"/>
    <property type="match status" value="1"/>
</dbReference>
<evidence type="ECO:0000256" key="2">
    <source>
        <dbReference type="SAM" id="SignalP"/>
    </source>
</evidence>
<comment type="similarity">
    <text evidence="1">Belongs to the transglycosylase Slt family.</text>
</comment>
<feature type="chain" id="PRO_5003635220" evidence="2">
    <location>
        <begin position="29"/>
        <end position="311"/>
    </location>
</feature>
<dbReference type="CDD" id="cd16894">
    <property type="entry name" value="MltD-like"/>
    <property type="match status" value="1"/>
</dbReference>
<dbReference type="RefSeq" id="WP_008237916.1">
    <property type="nucleotide sequence ID" value="NZ_AJJU01000004.1"/>
</dbReference>
<dbReference type="OrthoDB" id="9815002at2"/>
<feature type="domain" description="Transglycosylase SLT" evidence="3">
    <location>
        <begin position="108"/>
        <end position="212"/>
    </location>
</feature>
<sequence length="311" mass="35623">MEYVKKGLMTVGLLFVAGTLIHAVQSDAGPNAEKLPMNDNNPVSGYNVYAIDIPENVNFAGESVPLTDPDVRERMDRELLVNMYWQSNGLLMIKRANKYFPVIEPILKKYGVPDDFKYLAVIESGLMNVVSPAKATGFWQIMEGTGKQYGLEINANVDERYHLEKSTEVACKYLLDAKERMGTWTLAAAAYNAGQAGINRQLTRQKEKEYYDILLGEETGRYLFRIMAMKEIMSNPRKYGFNYEQHHLYKRIPAKKIEIDTAITDLADFAKSQGINYKILKIHNPWLRDVHLINNSRKKYYIEIPENGSYK</sequence>
<name>I0WGF7_9FLAO</name>
<dbReference type="InterPro" id="IPR008258">
    <property type="entry name" value="Transglycosylase_SLT_dom_1"/>
</dbReference>
<gene>
    <name evidence="4" type="ORF">W5A_04643</name>
</gene>
<dbReference type="PANTHER" id="PTHR37423">
    <property type="entry name" value="SOLUBLE LYTIC MUREIN TRANSGLYCOSYLASE-RELATED"/>
    <property type="match status" value="1"/>
</dbReference>
<evidence type="ECO:0000256" key="1">
    <source>
        <dbReference type="ARBA" id="ARBA00007734"/>
    </source>
</evidence>
<accession>I0WGF7</accession>
<dbReference type="SUPFAM" id="SSF53955">
    <property type="entry name" value="Lysozyme-like"/>
    <property type="match status" value="1"/>
</dbReference>
<dbReference type="EMBL" id="AJJU01000004">
    <property type="protein sequence ID" value="EID75473.1"/>
    <property type="molecule type" value="Genomic_DNA"/>
</dbReference>
<dbReference type="PATRIC" id="fig|946077.3.peg.942"/>
<dbReference type="STRING" id="946077.W5A_04643"/>
<organism evidence="4 5">
    <name type="scientific">Imtechella halotolerans K1</name>
    <dbReference type="NCBI Taxonomy" id="946077"/>
    <lineage>
        <taxon>Bacteria</taxon>
        <taxon>Pseudomonadati</taxon>
        <taxon>Bacteroidota</taxon>
        <taxon>Flavobacteriia</taxon>
        <taxon>Flavobacteriales</taxon>
        <taxon>Flavobacteriaceae</taxon>
        <taxon>Imtechella</taxon>
    </lineage>
</organism>
<dbReference type="eggNOG" id="COG0741">
    <property type="taxonomic scope" value="Bacteria"/>
</dbReference>
<dbReference type="InterPro" id="IPR023346">
    <property type="entry name" value="Lysozyme-like_dom_sf"/>
</dbReference>
<feature type="signal peptide" evidence="2">
    <location>
        <begin position="1"/>
        <end position="28"/>
    </location>
</feature>
<dbReference type="PANTHER" id="PTHR37423:SF2">
    <property type="entry name" value="MEMBRANE-BOUND LYTIC MUREIN TRANSGLYCOSYLASE C"/>
    <property type="match status" value="1"/>
</dbReference>
<keyword evidence="2" id="KW-0732">Signal</keyword>